<protein>
    <submittedName>
        <fullName evidence="1">Uncharacterized protein</fullName>
    </submittedName>
</protein>
<accession>A0A7D9D6M2</accession>
<evidence type="ECO:0000313" key="1">
    <source>
        <dbReference type="EMBL" id="CAB3978260.1"/>
    </source>
</evidence>
<dbReference type="PANTHER" id="PTHR33488">
    <property type="entry name" value="ZGC:162509"/>
    <property type="match status" value="1"/>
</dbReference>
<dbReference type="AlphaFoldDB" id="A0A7D9D6M2"/>
<dbReference type="EMBL" id="CACRXK020000100">
    <property type="protein sequence ID" value="CAB3978260.1"/>
    <property type="molecule type" value="Genomic_DNA"/>
</dbReference>
<dbReference type="PANTHER" id="PTHR33488:SF2">
    <property type="entry name" value="EARLY ENDOSOME ANTIGEN 1-LIKE"/>
    <property type="match status" value="1"/>
</dbReference>
<reference evidence="1" key="1">
    <citation type="submission" date="2020-04" db="EMBL/GenBank/DDBJ databases">
        <authorList>
            <person name="Alioto T."/>
            <person name="Alioto T."/>
            <person name="Gomez Garrido J."/>
        </authorList>
    </citation>
    <scope>NUCLEOTIDE SEQUENCE</scope>
    <source>
        <strain evidence="1">A484AB</strain>
    </source>
</reference>
<sequence length="130" mass="14913">MQSLEYGNANVENVEIRKCKIYFGDVTDVGTFLLKASQVKRLKSTNIVKVLKNGVNGDFSLQDKENPIMFKHLMYPNSFRACLVQISNEGWKAFNLAHTNMDQIRLHSSNVDTHVRTAVKFLLKDSKRQH</sequence>
<organism evidence="1 2">
    <name type="scientific">Paramuricea clavata</name>
    <name type="common">Red gorgonian</name>
    <name type="synonym">Violescent sea-whip</name>
    <dbReference type="NCBI Taxonomy" id="317549"/>
    <lineage>
        <taxon>Eukaryota</taxon>
        <taxon>Metazoa</taxon>
        <taxon>Cnidaria</taxon>
        <taxon>Anthozoa</taxon>
        <taxon>Octocorallia</taxon>
        <taxon>Malacalcyonacea</taxon>
        <taxon>Plexauridae</taxon>
        <taxon>Paramuricea</taxon>
    </lineage>
</organism>
<proteinExistence type="predicted"/>
<dbReference type="Proteomes" id="UP001152795">
    <property type="component" value="Unassembled WGS sequence"/>
</dbReference>
<gene>
    <name evidence="1" type="ORF">PACLA_8A023423</name>
</gene>
<comment type="caution">
    <text evidence="1">The sequence shown here is derived from an EMBL/GenBank/DDBJ whole genome shotgun (WGS) entry which is preliminary data.</text>
</comment>
<keyword evidence="2" id="KW-1185">Reference proteome</keyword>
<evidence type="ECO:0000313" key="2">
    <source>
        <dbReference type="Proteomes" id="UP001152795"/>
    </source>
</evidence>
<dbReference type="OrthoDB" id="5406275at2759"/>
<name>A0A7D9D6M2_PARCT</name>